<dbReference type="SUPFAM" id="SSF53649">
    <property type="entry name" value="Alkaline phosphatase-like"/>
    <property type="match status" value="1"/>
</dbReference>
<organism evidence="4 5">
    <name type="scientific">Ceratobasidium theobromae</name>
    <dbReference type="NCBI Taxonomy" id="1582974"/>
    <lineage>
        <taxon>Eukaryota</taxon>
        <taxon>Fungi</taxon>
        <taxon>Dikarya</taxon>
        <taxon>Basidiomycota</taxon>
        <taxon>Agaricomycotina</taxon>
        <taxon>Agaricomycetes</taxon>
        <taxon>Cantharellales</taxon>
        <taxon>Ceratobasidiaceae</taxon>
        <taxon>Ceratobasidium</taxon>
    </lineage>
</organism>
<dbReference type="Pfam" id="PF14705">
    <property type="entry name" value="Costars"/>
    <property type="match status" value="1"/>
</dbReference>
<dbReference type="EMBL" id="SSOP01000100">
    <property type="protein sequence ID" value="KAB5591542.1"/>
    <property type="molecule type" value="Genomic_DNA"/>
</dbReference>
<dbReference type="GO" id="GO:0047429">
    <property type="term" value="F:nucleoside triphosphate diphosphatase activity"/>
    <property type="evidence" value="ECO:0007669"/>
    <property type="project" value="TreeGrafter"/>
</dbReference>
<dbReference type="InterPro" id="IPR017850">
    <property type="entry name" value="Alkaline_phosphatase_core_sf"/>
</dbReference>
<reference evidence="4 5" key="1">
    <citation type="journal article" date="2019" name="Fungal Biol. Biotechnol.">
        <title>Draft genome sequence of fastidious pathogen Ceratobasidium theobromae, which causes vascular-streak dieback in Theobroma cacao.</title>
        <authorList>
            <person name="Ali S.S."/>
            <person name="Asman A."/>
            <person name="Shao J."/>
            <person name="Firmansyah A.P."/>
            <person name="Susilo A.W."/>
            <person name="Rosmana A."/>
            <person name="McMahon P."/>
            <person name="Junaid M."/>
            <person name="Guest D."/>
            <person name="Kheng T.Y."/>
            <person name="Meinhardt L.W."/>
            <person name="Bailey B.A."/>
        </authorList>
    </citation>
    <scope>NUCLEOTIDE SEQUENCE [LARGE SCALE GENOMIC DNA]</scope>
    <source>
        <strain evidence="4 5">CT2</strain>
    </source>
</reference>
<dbReference type="InterPro" id="IPR002591">
    <property type="entry name" value="Phosphodiest/P_Trfase"/>
</dbReference>
<dbReference type="Pfam" id="PF01663">
    <property type="entry name" value="Phosphodiest"/>
    <property type="match status" value="1"/>
</dbReference>
<dbReference type="PANTHER" id="PTHR10151">
    <property type="entry name" value="ECTONUCLEOTIDE PYROPHOSPHATASE/PHOSPHODIESTERASE"/>
    <property type="match status" value="1"/>
</dbReference>
<proteinExistence type="predicted"/>
<dbReference type="Gene3D" id="3.40.720.10">
    <property type="entry name" value="Alkaline Phosphatase, subunit A"/>
    <property type="match status" value="1"/>
</dbReference>
<dbReference type="PANTHER" id="PTHR10151:SF120">
    <property type="entry name" value="BIS(5'-ADENOSYL)-TRIPHOSPHATASE"/>
    <property type="match status" value="1"/>
</dbReference>
<feature type="transmembrane region" description="Helical" evidence="2">
    <location>
        <begin position="185"/>
        <end position="206"/>
    </location>
</feature>
<dbReference type="OrthoDB" id="415411at2759"/>
<sequence length="643" mass="72241">MSTATLDCDFSASTNLITTKTMSNTDKEIGLLQDEIKRLGEKPASGPGIAVVKFGKLVKDEKCSNLFEALNNVLRSAKKKGIVAFDGEILLQGAHDNVDVVRPLQSLDNLGAKHGVPPTLIRTTTTLELGMSTSSLRPNLPQTLPIEEASGSSTNEQTPLLSSHQTQSDHRLLGLFIPPWLPRRYIVVLVGFISMMMVVLVSVLFLDPIWRREQLVFMNNGTHDFRKTVIVISFDGFRADYLERGLTPHLVATGDSGLRARWMQPSYPALTFPNHWSIMTGLYPESHGIIANEFIEPETGAHFFYQHPDESWDAAWWGGEPMWETAVKAGMKTANLMWPGPPVTRNGIKPTYFTPFRVNMTLFAKADQVLEWIDMRFEDRPQLVTMYEPLIDDVGHRFGPDSPEMTRNLTSIVDVIFVSDHGMAPTHDRKWIYLDDILGEEGANEIDWKLGQPSAGLWFHPGTNVTGHLEKLYSAAARPPHNLRVYTATNAWPNGVEVPPGLQNPFPARKHFSPDHNSRIPPVYVVPEMGWSVTWHREQDPWYARGDHGYDNEHELMRAVFIASGPFTDRVRAQVSSRPSRFSRVKTMAARPPIYVPPRGGDPVLIEQFENVEVYGLVMRLLGISQVAHTNGTAGFWDTWFTN</sequence>
<keyword evidence="2" id="KW-0472">Membrane</keyword>
<feature type="domain" description="Costars" evidence="3">
    <location>
        <begin position="23"/>
        <end position="102"/>
    </location>
</feature>
<feature type="compositionally biased region" description="Polar residues" evidence="1">
    <location>
        <begin position="132"/>
        <end position="142"/>
    </location>
</feature>
<comment type="caution">
    <text evidence="4">The sequence shown here is derived from an EMBL/GenBank/DDBJ whole genome shotgun (WGS) entry which is preliminary data.</text>
</comment>
<keyword evidence="5" id="KW-1185">Reference proteome</keyword>
<evidence type="ECO:0000256" key="2">
    <source>
        <dbReference type="SAM" id="Phobius"/>
    </source>
</evidence>
<gene>
    <name evidence="4" type="ORF">CTheo_5008</name>
</gene>
<dbReference type="SMART" id="SM01283">
    <property type="entry name" value="Costars"/>
    <property type="match status" value="1"/>
</dbReference>
<dbReference type="InterPro" id="IPR038095">
    <property type="entry name" value="Costars_sf"/>
</dbReference>
<evidence type="ECO:0000313" key="5">
    <source>
        <dbReference type="Proteomes" id="UP000383932"/>
    </source>
</evidence>
<dbReference type="AlphaFoldDB" id="A0A5N5QIG9"/>
<dbReference type="Gene3D" id="1.10.10.1540">
    <property type="entry name" value="Costar domain"/>
    <property type="match status" value="1"/>
</dbReference>
<evidence type="ECO:0000313" key="4">
    <source>
        <dbReference type="EMBL" id="KAB5591542.1"/>
    </source>
</evidence>
<evidence type="ECO:0000256" key="1">
    <source>
        <dbReference type="SAM" id="MobiDB-lite"/>
    </source>
</evidence>
<name>A0A5N5QIG9_9AGAM</name>
<feature type="compositionally biased region" description="Polar residues" evidence="1">
    <location>
        <begin position="150"/>
        <end position="164"/>
    </location>
</feature>
<accession>A0A5N5QIG9</accession>
<dbReference type="GO" id="GO:0009141">
    <property type="term" value="P:nucleoside triphosphate metabolic process"/>
    <property type="evidence" value="ECO:0007669"/>
    <property type="project" value="TreeGrafter"/>
</dbReference>
<evidence type="ECO:0000259" key="3">
    <source>
        <dbReference type="SMART" id="SM01283"/>
    </source>
</evidence>
<dbReference type="InterPro" id="IPR027817">
    <property type="entry name" value="Costars_dom"/>
</dbReference>
<dbReference type="GO" id="GO:0017111">
    <property type="term" value="F:ribonucleoside triphosphate phosphatase activity"/>
    <property type="evidence" value="ECO:0007669"/>
    <property type="project" value="TreeGrafter"/>
</dbReference>
<protein>
    <submittedName>
        <fullName evidence="4">Type I phosphodiesterase/nucleotide pyrophosphatase</fullName>
    </submittedName>
</protein>
<feature type="region of interest" description="Disordered" evidence="1">
    <location>
        <begin position="132"/>
        <end position="164"/>
    </location>
</feature>
<keyword evidence="2" id="KW-1133">Transmembrane helix</keyword>
<dbReference type="CDD" id="cd16018">
    <property type="entry name" value="Enpp"/>
    <property type="match status" value="1"/>
</dbReference>
<keyword evidence="2" id="KW-0812">Transmembrane</keyword>
<dbReference type="Proteomes" id="UP000383932">
    <property type="component" value="Unassembled WGS sequence"/>
</dbReference>